<dbReference type="EMBL" id="BART01040503">
    <property type="protein sequence ID" value="GAH29703.1"/>
    <property type="molecule type" value="Genomic_DNA"/>
</dbReference>
<evidence type="ECO:0000313" key="1">
    <source>
        <dbReference type="EMBL" id="GAH29703.1"/>
    </source>
</evidence>
<gene>
    <name evidence="1" type="ORF">S01H4_65872</name>
</gene>
<feature type="non-terminal residue" evidence="1">
    <location>
        <position position="51"/>
    </location>
</feature>
<dbReference type="AlphaFoldDB" id="X1G9J2"/>
<organism evidence="1">
    <name type="scientific">marine sediment metagenome</name>
    <dbReference type="NCBI Taxonomy" id="412755"/>
    <lineage>
        <taxon>unclassified sequences</taxon>
        <taxon>metagenomes</taxon>
        <taxon>ecological metagenomes</taxon>
    </lineage>
</organism>
<sequence length="51" mass="5871">MNEEVERLTQLFVNRGLDVGSWVGKYPLVGLCILDESARKDVRKRCQDFDA</sequence>
<proteinExistence type="predicted"/>
<reference evidence="1" key="1">
    <citation type="journal article" date="2014" name="Front. Microbiol.">
        <title>High frequency of phylogenetically diverse reductive dehalogenase-homologous genes in deep subseafloor sedimentary metagenomes.</title>
        <authorList>
            <person name="Kawai M."/>
            <person name="Futagami T."/>
            <person name="Toyoda A."/>
            <person name="Takaki Y."/>
            <person name="Nishi S."/>
            <person name="Hori S."/>
            <person name="Arai W."/>
            <person name="Tsubouchi T."/>
            <person name="Morono Y."/>
            <person name="Uchiyama I."/>
            <person name="Ito T."/>
            <person name="Fujiyama A."/>
            <person name="Inagaki F."/>
            <person name="Takami H."/>
        </authorList>
    </citation>
    <scope>NUCLEOTIDE SEQUENCE</scope>
    <source>
        <strain evidence="1">Expedition CK06-06</strain>
    </source>
</reference>
<protein>
    <submittedName>
        <fullName evidence="1">Uncharacterized protein</fullName>
    </submittedName>
</protein>
<name>X1G9J2_9ZZZZ</name>
<comment type="caution">
    <text evidence="1">The sequence shown here is derived from an EMBL/GenBank/DDBJ whole genome shotgun (WGS) entry which is preliminary data.</text>
</comment>
<accession>X1G9J2</accession>